<evidence type="ECO:0000256" key="1">
    <source>
        <dbReference type="SAM" id="MobiDB-lite"/>
    </source>
</evidence>
<sequence>MKFLKSTTSSTARWVLGKSFVPKATIRTTTFPSIVTSEFSTRAPMIISSKDQKPTVISSDNEEVETVSGHIRV</sequence>
<keyword evidence="3" id="KW-1185">Reference proteome</keyword>
<dbReference type="Proteomes" id="UP000191024">
    <property type="component" value="Chromosome H"/>
</dbReference>
<dbReference type="OrthoDB" id="4056530at2759"/>
<accession>A0A1G4KI95</accession>
<evidence type="ECO:0000313" key="2">
    <source>
        <dbReference type="EMBL" id="SCV04189.1"/>
    </source>
</evidence>
<reference evidence="3" key="1">
    <citation type="submission" date="2016-03" db="EMBL/GenBank/DDBJ databases">
        <authorList>
            <person name="Devillers H."/>
        </authorList>
    </citation>
    <scope>NUCLEOTIDE SEQUENCE [LARGE SCALE GENOMIC DNA]</scope>
</reference>
<protein>
    <submittedName>
        <fullName evidence="2">LAMI_0H14114g1_1</fullName>
    </submittedName>
</protein>
<feature type="region of interest" description="Disordered" evidence="1">
    <location>
        <begin position="51"/>
        <end position="73"/>
    </location>
</feature>
<proteinExistence type="predicted"/>
<gene>
    <name evidence="2" type="ORF">LAMI_0H14114G</name>
</gene>
<name>A0A1G4KI95_9SACH</name>
<evidence type="ECO:0000313" key="3">
    <source>
        <dbReference type="Proteomes" id="UP000191024"/>
    </source>
</evidence>
<organism evidence="2 3">
    <name type="scientific">Lachancea mirantina</name>
    <dbReference type="NCBI Taxonomy" id="1230905"/>
    <lineage>
        <taxon>Eukaryota</taxon>
        <taxon>Fungi</taxon>
        <taxon>Dikarya</taxon>
        <taxon>Ascomycota</taxon>
        <taxon>Saccharomycotina</taxon>
        <taxon>Saccharomycetes</taxon>
        <taxon>Saccharomycetales</taxon>
        <taxon>Saccharomycetaceae</taxon>
        <taxon>Lachancea</taxon>
    </lineage>
</organism>
<dbReference type="AlphaFoldDB" id="A0A1G4KI95"/>
<dbReference type="EMBL" id="LT598468">
    <property type="protein sequence ID" value="SCV04189.1"/>
    <property type="molecule type" value="Genomic_DNA"/>
</dbReference>